<dbReference type="SUPFAM" id="SSF46966">
    <property type="entry name" value="Spectrin repeat"/>
    <property type="match status" value="24"/>
</dbReference>
<dbReference type="InterPro" id="IPR001715">
    <property type="entry name" value="CH_dom"/>
</dbReference>
<evidence type="ECO:0000256" key="8">
    <source>
        <dbReference type="SAM" id="Coils"/>
    </source>
</evidence>
<evidence type="ECO:0000256" key="2">
    <source>
        <dbReference type="ARBA" id="ARBA00006826"/>
    </source>
</evidence>
<dbReference type="Ensembl" id="ENSAPOT00000011663.1">
    <property type="protein sequence ID" value="ENSAPOP00000003488.1"/>
    <property type="gene ID" value="ENSAPOG00000005186.1"/>
</dbReference>
<feature type="compositionally biased region" description="Basic residues" evidence="9">
    <location>
        <begin position="640"/>
        <end position="651"/>
    </location>
</feature>
<dbReference type="STRING" id="80966.ENSAPOP00000003488"/>
<feature type="coiled-coil region" evidence="8">
    <location>
        <begin position="2593"/>
        <end position="2620"/>
    </location>
</feature>
<evidence type="ECO:0000259" key="10">
    <source>
        <dbReference type="PROSITE" id="PS50021"/>
    </source>
</evidence>
<proteinExistence type="inferred from homology"/>
<evidence type="ECO:0000256" key="5">
    <source>
        <dbReference type="ARBA" id="ARBA00022737"/>
    </source>
</evidence>
<evidence type="ECO:0000256" key="1">
    <source>
        <dbReference type="ARBA" id="ARBA00004245"/>
    </source>
</evidence>
<dbReference type="Gene3D" id="1.20.58.60">
    <property type="match status" value="23"/>
</dbReference>
<dbReference type="PROSITE" id="PS00020">
    <property type="entry name" value="ACTININ_2"/>
    <property type="match status" value="1"/>
</dbReference>
<dbReference type="InterPro" id="IPR001589">
    <property type="entry name" value="Actinin_actin-bd_CS"/>
</dbReference>
<keyword evidence="6" id="KW-0009">Actin-binding</keyword>
<dbReference type="GO" id="GO:0051693">
    <property type="term" value="P:actin filament capping"/>
    <property type="evidence" value="ECO:0007669"/>
    <property type="project" value="UniProtKB-KW"/>
</dbReference>
<keyword evidence="8" id="KW-0175">Coiled coil</keyword>
<feature type="coiled-coil region" evidence="8">
    <location>
        <begin position="975"/>
        <end position="1076"/>
    </location>
</feature>
<evidence type="ECO:0000256" key="3">
    <source>
        <dbReference type="ARBA" id="ARBA00022467"/>
    </source>
</evidence>
<dbReference type="PROSITE" id="PS00019">
    <property type="entry name" value="ACTININ_1"/>
    <property type="match status" value="1"/>
</dbReference>
<evidence type="ECO:0000313" key="11">
    <source>
        <dbReference type="Ensembl" id="ENSAPOP00000003488.1"/>
    </source>
</evidence>
<reference evidence="11" key="2">
    <citation type="submission" date="2025-09" db="UniProtKB">
        <authorList>
            <consortium name="Ensembl"/>
        </authorList>
    </citation>
    <scope>IDENTIFICATION</scope>
</reference>
<dbReference type="InterPro" id="IPR018159">
    <property type="entry name" value="Spectrin/alpha-actinin"/>
</dbReference>
<feature type="coiled-coil region" evidence="8">
    <location>
        <begin position="1684"/>
        <end position="1729"/>
    </location>
</feature>
<dbReference type="PANTHER" id="PTHR11915">
    <property type="entry name" value="SPECTRIN/FILAMIN RELATED CYTOSKELETAL PROTEIN"/>
    <property type="match status" value="1"/>
</dbReference>
<evidence type="ECO:0000313" key="12">
    <source>
        <dbReference type="Proteomes" id="UP000257200"/>
    </source>
</evidence>
<keyword evidence="4" id="KW-0963">Cytoplasm</keyword>
<feature type="compositionally biased region" description="Polar residues" evidence="9">
    <location>
        <begin position="621"/>
        <end position="633"/>
    </location>
</feature>
<dbReference type="SUPFAM" id="SSF50729">
    <property type="entry name" value="PH domain-like"/>
    <property type="match status" value="1"/>
</dbReference>
<reference evidence="11" key="1">
    <citation type="submission" date="2025-08" db="UniProtKB">
        <authorList>
            <consortium name="Ensembl"/>
        </authorList>
    </citation>
    <scope>IDENTIFICATION</scope>
</reference>
<dbReference type="Proteomes" id="UP000257200">
    <property type="component" value="Unplaced"/>
</dbReference>
<feature type="domain" description="Calponin-homology (CH)" evidence="10">
    <location>
        <begin position="145"/>
        <end position="249"/>
    </location>
</feature>
<dbReference type="InterPro" id="IPR036872">
    <property type="entry name" value="CH_dom_sf"/>
</dbReference>
<evidence type="ECO:0000256" key="9">
    <source>
        <dbReference type="SAM" id="MobiDB-lite"/>
    </source>
</evidence>
<dbReference type="PROSITE" id="PS50021">
    <property type="entry name" value="CH"/>
    <property type="match status" value="2"/>
</dbReference>
<feature type="region of interest" description="Disordered" evidence="9">
    <location>
        <begin position="3108"/>
        <end position="3138"/>
    </location>
</feature>
<keyword evidence="7" id="KW-0206">Cytoskeleton</keyword>
<dbReference type="GO" id="GO:0003779">
    <property type="term" value="F:actin binding"/>
    <property type="evidence" value="ECO:0007669"/>
    <property type="project" value="UniProtKB-KW"/>
</dbReference>
<dbReference type="InParanoid" id="A0A3Q1EI96"/>
<feature type="coiled-coil region" evidence="8">
    <location>
        <begin position="593"/>
        <end position="620"/>
    </location>
</feature>
<keyword evidence="12" id="KW-1185">Reference proteome</keyword>
<dbReference type="SMART" id="SM00150">
    <property type="entry name" value="SPEC"/>
    <property type="match status" value="25"/>
</dbReference>
<dbReference type="Pfam" id="PF00435">
    <property type="entry name" value="Spectrin"/>
    <property type="match status" value="19"/>
</dbReference>
<dbReference type="CDD" id="cd00176">
    <property type="entry name" value="SPEC"/>
    <property type="match status" value="13"/>
</dbReference>
<dbReference type="Pfam" id="PF00307">
    <property type="entry name" value="CH"/>
    <property type="match status" value="2"/>
</dbReference>
<accession>A0A3Q1EI96</accession>
<name>A0A3Q1EI96_9TELE</name>
<evidence type="ECO:0000256" key="4">
    <source>
        <dbReference type="ARBA" id="ARBA00022490"/>
    </source>
</evidence>
<keyword evidence="3" id="KW-0117">Actin capping</keyword>
<feature type="coiled-coil region" evidence="8">
    <location>
        <begin position="2668"/>
        <end position="2695"/>
    </location>
</feature>
<dbReference type="GO" id="GO:0005856">
    <property type="term" value="C:cytoskeleton"/>
    <property type="evidence" value="ECO:0007669"/>
    <property type="project" value="UniProtKB-SubCell"/>
</dbReference>
<protein>
    <submittedName>
        <fullName evidence="11">Spectrin beta chain, non-erythrocytic 5-like</fullName>
    </submittedName>
</protein>
<feature type="domain" description="Calponin-homology (CH)" evidence="10">
    <location>
        <begin position="20"/>
        <end position="127"/>
    </location>
</feature>
<dbReference type="GeneTree" id="ENSGT00940000161549"/>
<dbReference type="Gene3D" id="1.10.418.10">
    <property type="entry name" value="Calponin-like domain"/>
    <property type="match status" value="2"/>
</dbReference>
<sequence>MEGEEDGAGRVRELQEQRMAVQKKTFTKWMNSVFSKNRLQEKVELTDVYTELETGVVLIRLLELISRETLPTPSRRKLRVHCLENNSIAIGFLKTKIRVDLIGPENVVDGDRTLILGLLWIIILRFQIGPIDLEEAGGGGSVAHRSAKEALLIWCQRKTSGYDGVNVQDFSSSWRDGLAFNALIHAHPDLFDYRRLHGDDPRRNLGHAFVLAEREFGIMQLLDVDDIVVPHPDEKSIMTYVSLYYHYFSKMKQGQTFQKRLAKQAALREGYLEDTLRLIRRQDIRGLSTLEEAVAAGRRLEALSTDALAREPRFTALRDMAKSIQRGNYHSKEQVIREENISCRWKDLLQQLQEQRGLLGNVVDTLSILRDIELVSQELKELQSQASSSDLGRQLAEVESLLQKQDLLEAQISSHGETIASISSRALKVQIGLRCHRRQLEAQLRLFEFFYDGEELEAWLYERWVKLQTAGLGRDLNHIQLAQHKHKVLEAELQAQESLYQGVLGRGQDLMSKQSQESQRAIQKWIRTLKKQWSQLTEEVTSRRNRLQAATTIKQYFADVAEANSWLGDRKPLLTSEDHGKDESSTGLLLQRHQRLEKELSAYASEIKRLSEQAKSAAQLTALTTPPVSTNGEPESPSRKLSRPRRSRSMRRSTTEIQTAWLPDLQYQRDTVEETQAGLDQEYNSLYSLVKSKTRILEETLRLHRFYNSCQEFESWMEDKENILNTFSTDGDNLGVVQAKYENFLTELVSGRGQLDDIIKLGEELVRRRHSKQKEIQAWDRIQQLKDEKGHELLSTADVQMFLRSCEEAKAQLQSQMSQMNAVDVGCSSFTLQNEEKNQSQALRDIQVLEGKISYLKSIAKAADRQRHLEDARRLQSFQQQAKELQRWAGSVQERLLQEESAGDVASAVALLEQHQELRLEMELKEMEKLGKSLHQGSTGGVDIQQTLKELGSDWSELDRLWTNKKQRLEQGVELQRLNQEGDRIEATLSGHEARLRVKDVGDSVDSVHSLLGRQEELEGLLKALDQRVDNFSERSKELIDQQHYAAKIKERSKSIQKANKRLKESSRQRRNLLLASKKYQEFQRDAEELLLWMEEKFKVAEDESYRDPTNILRKLKKHEAAEKEMQANQVWLDRLVQLGQEMLAEEHHNSQSISRTSSLLSSRWRRLQDKMADRGDKLRQAGQQEQLMELLQHQQLEQEAKELAEKINSIVSRAQHLASNHFDSHRILQETDTYLTFKSLQKPLDQRRAQLEASVKLFEFYHDVDLELSWISERVPASVSTGYDKSLAGATSLMQKHKELQAEVNAHRKHLNHVLEKGKRRAKSSKSDSEELLLDCSELESRLTEMLSLVNTEDYGKDHLATQSLITKHQVLEGQLEVLEVEVEELGDQVDQALQNWSLEELSRPSSRVSSLHQELQHQAALRGQKLNEVLHLHEFRREASELEDWMNQQRQTAESQDLGNDYQHLLRGKFEGFLKQLEVGEDRLQACSDSAARLIRSKHPQSSAVKDALEDLKVVAKERQDRLQTAEECHRFYRDLSDALTLIQERHKSIPDDVAKDLRGVMSQLRKHEALLHELATTEEQLQEQLDAVDLVLDLCTPQLKLRLQEVQQEVVEKWEELRLHTERREEELKLTCQRYTFLNTAQDFLLWCSQLIGSMAAEESISDVATADLQLAQHQQLWAEMEAWQETYQQVLDMGEELQKQDRSDRREVLEKLEALQAERDKLEDHWKKKQSWLETVHLEQIFYRDISSMDKTSNSQEILLQSSTLGNTVDETDGLIKRHEAFEKLLGLQEDKISSLKDLADRLKKQLSKEKSGRVKTRHRALLQRRARIRELSVKRREELELSRHLCIFSRDVAQAEEWVSERMQKMAEDGKADLSNLQTKMKLLQKHQVFEAEILAHSEIIDSLQAGTELVSLRHPQSKEVKKSAATLELHWEALKKAVATRGKALEDNRDFLEFLQKVEEVEAWIRNKEVMVNVGDVGKDYEHGVQLMKKLSEFRGEVTVDDAHITAINRLAARLEKRQSAEELQTVRQRRQQLNDWSKFHGDLSSYKKKLEGALVVHDLIRELEEVRDRANEKMLLLQDQDCGSDVDGVENLIKRHEETEREAGVIQERSLEKDVSDQLKARSVLSDKLKSKQKEVQKALKTLDQEVKHKEKLQEAHQLQLFKANQRLLLEWSLKQSSDMSEKGLPKTRTEAERLIVEHQDWKTEIDARAERIDSVQDFGLGLIRSGHGSQAEIQKALKQLEEAKAGLDRTWLNRNTTLEQARTLQMFLSSVEQCESWLSSNEAFISNQDLGNSVMEVETLQRKQVQFEEALEAQWEQLDQVDKLGQTMIQQKHYDADNIRTKSRALNRRSRHKALDRSLQLQQFLSSSYQVCVWLNERNAVALDESWREPTNLQAKLLKHQSFEAEILANRYRVDALTKEGEKLLSESRSADVKVGPRLRELMDSWDALIQNCKEKKTRLQEAYQFQRSLDDMEQCVASVERELTNEDCGSDLPSVNRLLKALQGLEEEVDGHRDRIYNGLSEPMQNRRETLEAWQVLFQFYRDLEEEVAWLSDRLPSITATDWGSSLSSIQQLLHKHQGRHFASHDIRERLEELKSLHEKLLKEAEKKGKLLQEALNIHTFLTEQLSEMQIWLEEQRVGLESRDCGRTEEATEALLRRLDSVDVELENQRRTVEKLQENGASLQHLRHPDRLVSESLPAVLEKFETLLKLSACRRAALEDQLRLYVYEREAKELQTWLTSRRTVAESEDCGQDLEDVENLQAAREVHQFNHDVDELKGWMLEKEAVLDSEDQGHDLQAIQTLLRQHEALETDLLLISEEVTRCSEAGRALSRRQPRVRTSVAQRLEELQSCWTSIQDKSSQRRARLGQAEDVQRYAWLKEMLSLVKVDIKSLEGSDLEQLIKKHNEYRVQMDRQLSRSQAVKDEGRRLMEDRNFMSQEERICDLEDLELQLEKVWEESRLLYQEELEISLLQKELDQAERWLSSYEATLTAEDYGQDSVSDVLELLKRQEDLEAMIQTQSEKFIALQKKKTQRMEGTLEIKLKQAGNKGLEHWEEVFAVLQGQTLSLFKDQAAAAEWPPINMVGTICRENKFYRRKENTFKLEGQPPPKPPHTYYNRHSYPEGGEGLQT</sequence>
<dbReference type="InterPro" id="IPR002017">
    <property type="entry name" value="Spectrin_repeat"/>
</dbReference>
<dbReference type="SUPFAM" id="SSF47576">
    <property type="entry name" value="Calponin-homology domain, CH-domain"/>
    <property type="match status" value="1"/>
</dbReference>
<dbReference type="SMART" id="SM00033">
    <property type="entry name" value="CH"/>
    <property type="match status" value="2"/>
</dbReference>
<feature type="coiled-coil region" evidence="8">
    <location>
        <begin position="1370"/>
        <end position="1397"/>
    </location>
</feature>
<evidence type="ECO:0000256" key="6">
    <source>
        <dbReference type="ARBA" id="ARBA00023203"/>
    </source>
</evidence>
<keyword evidence="5" id="KW-0677">Repeat</keyword>
<comment type="similarity">
    <text evidence="2">Belongs to the spectrin family.</text>
</comment>
<feature type="coiled-coil region" evidence="8">
    <location>
        <begin position="2067"/>
        <end position="2163"/>
    </location>
</feature>
<comment type="subcellular location">
    <subcellularLocation>
        <location evidence="1">Cytoplasm</location>
        <location evidence="1">Cytoskeleton</location>
    </subcellularLocation>
</comment>
<dbReference type="FunFam" id="1.10.418.10:FF:000001">
    <property type="entry name" value="Actinin alpha 1"/>
    <property type="match status" value="1"/>
</dbReference>
<organism evidence="11 12">
    <name type="scientific">Acanthochromis polyacanthus</name>
    <name type="common">spiny chromis</name>
    <dbReference type="NCBI Taxonomy" id="80966"/>
    <lineage>
        <taxon>Eukaryota</taxon>
        <taxon>Metazoa</taxon>
        <taxon>Chordata</taxon>
        <taxon>Craniata</taxon>
        <taxon>Vertebrata</taxon>
        <taxon>Euteleostomi</taxon>
        <taxon>Actinopterygii</taxon>
        <taxon>Neopterygii</taxon>
        <taxon>Teleostei</taxon>
        <taxon>Neoteleostei</taxon>
        <taxon>Acanthomorphata</taxon>
        <taxon>Ovalentaria</taxon>
        <taxon>Pomacentridae</taxon>
        <taxon>Acanthochromis</taxon>
    </lineage>
</organism>
<feature type="coiled-coil region" evidence="8">
    <location>
        <begin position="1291"/>
        <end position="1318"/>
    </location>
</feature>
<feature type="region of interest" description="Disordered" evidence="9">
    <location>
        <begin position="621"/>
        <end position="655"/>
    </location>
</feature>
<dbReference type="GO" id="GO:0005737">
    <property type="term" value="C:cytoplasm"/>
    <property type="evidence" value="ECO:0007669"/>
    <property type="project" value="UniProtKB-ARBA"/>
</dbReference>
<evidence type="ECO:0000256" key="7">
    <source>
        <dbReference type="ARBA" id="ARBA00023212"/>
    </source>
</evidence>
<feature type="coiled-coil region" evidence="8">
    <location>
        <begin position="803"/>
        <end position="852"/>
    </location>
</feature>
<dbReference type="FunFam" id="1.20.58.60:FF:000007">
    <property type="entry name" value="Spectrin alpha chain non-erythrocytic 1"/>
    <property type="match status" value="1"/>
</dbReference>